<gene>
    <name evidence="1" type="ORF">L195_g051146</name>
</gene>
<dbReference type="Proteomes" id="UP000236291">
    <property type="component" value="Unassembled WGS sequence"/>
</dbReference>
<evidence type="ECO:0000313" key="2">
    <source>
        <dbReference type="Proteomes" id="UP000236291"/>
    </source>
</evidence>
<evidence type="ECO:0000313" key="1">
    <source>
        <dbReference type="EMBL" id="PNX58898.1"/>
    </source>
</evidence>
<organism evidence="1 2">
    <name type="scientific">Trifolium pratense</name>
    <name type="common">Red clover</name>
    <dbReference type="NCBI Taxonomy" id="57577"/>
    <lineage>
        <taxon>Eukaryota</taxon>
        <taxon>Viridiplantae</taxon>
        <taxon>Streptophyta</taxon>
        <taxon>Embryophyta</taxon>
        <taxon>Tracheophyta</taxon>
        <taxon>Spermatophyta</taxon>
        <taxon>Magnoliopsida</taxon>
        <taxon>eudicotyledons</taxon>
        <taxon>Gunneridae</taxon>
        <taxon>Pentapetalae</taxon>
        <taxon>rosids</taxon>
        <taxon>fabids</taxon>
        <taxon>Fabales</taxon>
        <taxon>Fabaceae</taxon>
        <taxon>Papilionoideae</taxon>
        <taxon>50 kb inversion clade</taxon>
        <taxon>NPAAA clade</taxon>
        <taxon>Hologalegina</taxon>
        <taxon>IRL clade</taxon>
        <taxon>Trifolieae</taxon>
        <taxon>Trifolium</taxon>
    </lineage>
</organism>
<accession>A0A2K3JY16</accession>
<proteinExistence type="predicted"/>
<dbReference type="EMBL" id="ASHM01079550">
    <property type="protein sequence ID" value="PNX58898.1"/>
    <property type="molecule type" value="Genomic_DNA"/>
</dbReference>
<name>A0A2K3JY16_TRIPR</name>
<reference evidence="1 2" key="2">
    <citation type="journal article" date="2017" name="Front. Plant Sci.">
        <title>Gene Classification and Mining of Molecular Markers Useful in Red Clover (Trifolium pratense) Breeding.</title>
        <authorList>
            <person name="Istvanek J."/>
            <person name="Dluhosova J."/>
            <person name="Dluhos P."/>
            <person name="Patkova L."/>
            <person name="Nedelnik J."/>
            <person name="Repkova J."/>
        </authorList>
    </citation>
    <scope>NUCLEOTIDE SEQUENCE [LARGE SCALE GENOMIC DNA]</scope>
    <source>
        <strain evidence="2">cv. Tatra</strain>
        <tissue evidence="1">Young leaves</tissue>
    </source>
</reference>
<reference evidence="1 2" key="1">
    <citation type="journal article" date="2014" name="Am. J. Bot.">
        <title>Genome assembly and annotation for red clover (Trifolium pratense; Fabaceae).</title>
        <authorList>
            <person name="Istvanek J."/>
            <person name="Jaros M."/>
            <person name="Krenek A."/>
            <person name="Repkova J."/>
        </authorList>
    </citation>
    <scope>NUCLEOTIDE SEQUENCE [LARGE SCALE GENOMIC DNA]</scope>
    <source>
        <strain evidence="2">cv. Tatra</strain>
        <tissue evidence="1">Young leaves</tissue>
    </source>
</reference>
<feature type="non-terminal residue" evidence="1">
    <location>
        <position position="1"/>
    </location>
</feature>
<comment type="caution">
    <text evidence="1">The sequence shown here is derived from an EMBL/GenBank/DDBJ whole genome shotgun (WGS) entry which is preliminary data.</text>
</comment>
<dbReference type="AlphaFoldDB" id="A0A2K3JY16"/>
<sequence length="102" mass="12004">ETFTLEIATSSSRDAYSARWDMKRQPFHLLLPHVTFIKKCNHDLGKCALIAPFYEEIYGSLDQHVAWFSGRLNWSPLMALNQNRWILINGYSWKGAFFRHLE</sequence>
<protein>
    <submittedName>
        <fullName evidence="1">Uncharacterized protein</fullName>
    </submittedName>
</protein>